<evidence type="ECO:0000313" key="4">
    <source>
        <dbReference type="Proteomes" id="UP000606889"/>
    </source>
</evidence>
<dbReference type="InterPro" id="IPR017969">
    <property type="entry name" value="Heavy-metal-associated_CS"/>
</dbReference>
<dbReference type="PROSITE" id="PS01047">
    <property type="entry name" value="HMA_1"/>
    <property type="match status" value="1"/>
</dbReference>
<dbReference type="Proteomes" id="UP000606889">
    <property type="component" value="Unassembled WGS sequence"/>
</dbReference>
<organism evidence="3 4">
    <name type="scientific">Christensenella tenuis</name>
    <dbReference type="NCBI Taxonomy" id="2763033"/>
    <lineage>
        <taxon>Bacteria</taxon>
        <taxon>Bacillati</taxon>
        <taxon>Bacillota</taxon>
        <taxon>Clostridia</taxon>
        <taxon>Christensenellales</taxon>
        <taxon>Christensenellaceae</taxon>
        <taxon>Christensenella</taxon>
    </lineage>
</organism>
<comment type="caution">
    <text evidence="3">The sequence shown here is derived from an EMBL/GenBank/DDBJ whole genome shotgun (WGS) entry which is preliminary data.</text>
</comment>
<dbReference type="InterPro" id="IPR006121">
    <property type="entry name" value="HMA_dom"/>
</dbReference>
<protein>
    <submittedName>
        <fullName evidence="3">Heavy-metal-associated domain-containing protein</fullName>
    </submittedName>
</protein>
<dbReference type="Gene3D" id="3.30.70.100">
    <property type="match status" value="1"/>
</dbReference>
<proteinExistence type="predicted"/>
<accession>A0ABR7EGL9</accession>
<keyword evidence="1" id="KW-0479">Metal-binding</keyword>
<dbReference type="PROSITE" id="PS50846">
    <property type="entry name" value="HMA_2"/>
    <property type="match status" value="1"/>
</dbReference>
<evidence type="ECO:0000259" key="2">
    <source>
        <dbReference type="PROSITE" id="PS50846"/>
    </source>
</evidence>
<dbReference type="RefSeq" id="WP_186858365.1">
    <property type="nucleotide sequence ID" value="NZ_JACOON010000006.1"/>
</dbReference>
<feature type="domain" description="HMA" evidence="2">
    <location>
        <begin position="1"/>
        <end position="65"/>
    </location>
</feature>
<keyword evidence="4" id="KW-1185">Reference proteome</keyword>
<dbReference type="Pfam" id="PF00403">
    <property type="entry name" value="HMA"/>
    <property type="match status" value="1"/>
</dbReference>
<sequence>MHRIMKIEGMTCGHCAQRVESLLNKMENVSAKVYLEENAADVDAGAGVSDEALRAVVENAGFQVTSIG</sequence>
<evidence type="ECO:0000313" key="3">
    <source>
        <dbReference type="EMBL" id="MBC5648907.1"/>
    </source>
</evidence>
<gene>
    <name evidence="3" type="ORF">H8S18_11215</name>
</gene>
<name>A0ABR7EGL9_9FIRM</name>
<dbReference type="SUPFAM" id="SSF55008">
    <property type="entry name" value="HMA, heavy metal-associated domain"/>
    <property type="match status" value="1"/>
</dbReference>
<reference evidence="3 4" key="1">
    <citation type="submission" date="2020-08" db="EMBL/GenBank/DDBJ databases">
        <title>Genome public.</title>
        <authorList>
            <person name="Liu C."/>
            <person name="Sun Q."/>
        </authorList>
    </citation>
    <scope>NUCLEOTIDE SEQUENCE [LARGE SCALE GENOMIC DNA]</scope>
    <source>
        <strain evidence="3 4">NSJ-35</strain>
    </source>
</reference>
<dbReference type="EMBL" id="JACOON010000006">
    <property type="protein sequence ID" value="MBC5648907.1"/>
    <property type="molecule type" value="Genomic_DNA"/>
</dbReference>
<dbReference type="CDD" id="cd00371">
    <property type="entry name" value="HMA"/>
    <property type="match status" value="1"/>
</dbReference>
<dbReference type="InterPro" id="IPR036163">
    <property type="entry name" value="HMA_dom_sf"/>
</dbReference>
<evidence type="ECO:0000256" key="1">
    <source>
        <dbReference type="ARBA" id="ARBA00022723"/>
    </source>
</evidence>